<accession>A0A9W7SR99</accession>
<feature type="region of interest" description="Disordered" evidence="1">
    <location>
        <begin position="72"/>
        <end position="123"/>
    </location>
</feature>
<dbReference type="EMBL" id="RIBY02001899">
    <property type="protein sequence ID" value="KAH9827255.1"/>
    <property type="molecule type" value="Genomic_DNA"/>
</dbReference>
<name>A0A9W7SR99_9PEZI</name>
<gene>
    <name evidence="2" type="ORF">Tdes44962_MAKER09796</name>
</gene>
<dbReference type="AlphaFoldDB" id="A0A9W7SR99"/>
<reference evidence="2 3" key="1">
    <citation type="journal article" date="2018" name="IMA Fungus">
        <title>IMA Genome-F 10: Nine draft genome sequences of Claviceps purpurea s.lat., including C. arundinis, C. humidiphila, and C. cf. spartinae, pseudomolecules for the pitch canker pathogen Fusarium circinatum, draft genome of Davidsoniella eucalypti, Grosmannia galeiformis, Quambalaria eucalypti, and Teratosphaeria destructans.</title>
        <authorList>
            <person name="Wingfield B.D."/>
            <person name="Liu M."/>
            <person name="Nguyen H.D."/>
            <person name="Lane F.A."/>
            <person name="Morgan S.W."/>
            <person name="De Vos L."/>
            <person name="Wilken P.M."/>
            <person name="Duong T.A."/>
            <person name="Aylward J."/>
            <person name="Coetzee M.P."/>
            <person name="Dadej K."/>
            <person name="De Beer Z.W."/>
            <person name="Findlay W."/>
            <person name="Havenga M."/>
            <person name="Kolarik M."/>
            <person name="Menzies J.G."/>
            <person name="Naidoo K."/>
            <person name="Pochopski O."/>
            <person name="Shoukouhi P."/>
            <person name="Santana Q.C."/>
            <person name="Seifert K.A."/>
            <person name="Soal N."/>
            <person name="Steenkamp E.T."/>
            <person name="Tatham C.T."/>
            <person name="van der Nest M.A."/>
            <person name="Wingfield M.J."/>
        </authorList>
    </citation>
    <scope>NUCLEOTIDE SEQUENCE [LARGE SCALE GENOMIC DNA]</scope>
    <source>
        <strain evidence="2">CMW44962</strain>
    </source>
</reference>
<protein>
    <submittedName>
        <fullName evidence="2">Uncharacterized protein</fullName>
    </submittedName>
</protein>
<proteinExistence type="predicted"/>
<keyword evidence="3" id="KW-1185">Reference proteome</keyword>
<sequence>MTAALARSEHVQQTFTAAVVNHAYRHLDRDSVMIKFLVRHAAEHIDGASMPASAAPFWSEHLGDVIRRLLEHRRGRAPPQTSPCTDHDHPDGRRSDGSCARSLEDQPPDDQPPTPDMDLMYVS</sequence>
<feature type="compositionally biased region" description="Basic and acidic residues" evidence="1">
    <location>
        <begin position="85"/>
        <end position="96"/>
    </location>
</feature>
<dbReference type="Proteomes" id="UP001138500">
    <property type="component" value="Unassembled WGS sequence"/>
</dbReference>
<organism evidence="2 3">
    <name type="scientific">Teratosphaeria destructans</name>
    <dbReference type="NCBI Taxonomy" id="418781"/>
    <lineage>
        <taxon>Eukaryota</taxon>
        <taxon>Fungi</taxon>
        <taxon>Dikarya</taxon>
        <taxon>Ascomycota</taxon>
        <taxon>Pezizomycotina</taxon>
        <taxon>Dothideomycetes</taxon>
        <taxon>Dothideomycetidae</taxon>
        <taxon>Mycosphaerellales</taxon>
        <taxon>Teratosphaeriaceae</taxon>
        <taxon>Teratosphaeria</taxon>
    </lineage>
</organism>
<evidence type="ECO:0000313" key="2">
    <source>
        <dbReference type="EMBL" id="KAH9827255.1"/>
    </source>
</evidence>
<evidence type="ECO:0000256" key="1">
    <source>
        <dbReference type="SAM" id="MobiDB-lite"/>
    </source>
</evidence>
<evidence type="ECO:0000313" key="3">
    <source>
        <dbReference type="Proteomes" id="UP001138500"/>
    </source>
</evidence>
<comment type="caution">
    <text evidence="2">The sequence shown here is derived from an EMBL/GenBank/DDBJ whole genome shotgun (WGS) entry which is preliminary data.</text>
</comment>
<reference evidence="2 3" key="2">
    <citation type="journal article" date="2021" name="Curr. Genet.">
        <title>Genetic response to nitrogen starvation in the aggressive Eucalyptus foliar pathogen Teratosphaeria destructans.</title>
        <authorList>
            <person name="Havenga M."/>
            <person name="Wingfield B.D."/>
            <person name="Wingfield M.J."/>
            <person name="Dreyer L.L."/>
            <person name="Roets F."/>
            <person name="Aylward J."/>
        </authorList>
    </citation>
    <scope>NUCLEOTIDE SEQUENCE [LARGE SCALE GENOMIC DNA]</scope>
    <source>
        <strain evidence="2">CMW44962</strain>
    </source>
</reference>